<dbReference type="InParanoid" id="A0A0C2Z1B3"/>
<dbReference type="OrthoDB" id="3187773at2759"/>
<reference evidence="1 2" key="1">
    <citation type="submission" date="2014-04" db="EMBL/GenBank/DDBJ databases">
        <authorList>
            <consortium name="DOE Joint Genome Institute"/>
            <person name="Kuo A."/>
            <person name="Kohler A."/>
            <person name="Nagy L.G."/>
            <person name="Floudas D."/>
            <person name="Copeland A."/>
            <person name="Barry K.W."/>
            <person name="Cichocki N."/>
            <person name="Veneault-Fourrey C."/>
            <person name="LaButti K."/>
            <person name="Lindquist E.A."/>
            <person name="Lipzen A."/>
            <person name="Lundell T."/>
            <person name="Morin E."/>
            <person name="Murat C."/>
            <person name="Sun H."/>
            <person name="Tunlid A."/>
            <person name="Henrissat B."/>
            <person name="Grigoriev I.V."/>
            <person name="Hibbett D.S."/>
            <person name="Martin F."/>
            <person name="Nordberg H.P."/>
            <person name="Cantor M.N."/>
            <person name="Hua S.X."/>
        </authorList>
    </citation>
    <scope>NUCLEOTIDE SEQUENCE [LARGE SCALE GENOMIC DNA]</scope>
    <source>
        <strain evidence="1 2">Foug A</strain>
    </source>
</reference>
<dbReference type="Proteomes" id="UP000053989">
    <property type="component" value="Unassembled WGS sequence"/>
</dbReference>
<sequence length="118" mass="13307">FKTLSEMGKDIEHPELPDLAAIFLFHQRNPDTMDLPDISKCPRVIDPGYLFSSATATFYSPSDLSGENGMHQQHIHATSSWRNGPPHYDCVFVENDPTLPGFQGLYVAQVLLFFSFVF</sequence>
<feature type="non-terminal residue" evidence="1">
    <location>
        <position position="1"/>
    </location>
</feature>
<accession>A0A0C2Z1B3</accession>
<dbReference type="STRING" id="1036808.A0A0C2Z1B3"/>
<proteinExistence type="predicted"/>
<keyword evidence="2" id="KW-1185">Reference proteome</keyword>
<dbReference type="HOGENOM" id="CLU_006344_15_1_1"/>
<gene>
    <name evidence="1" type="ORF">SCLCIDRAFT_134372</name>
</gene>
<evidence type="ECO:0000313" key="1">
    <source>
        <dbReference type="EMBL" id="KIM55598.1"/>
    </source>
</evidence>
<protein>
    <submittedName>
        <fullName evidence="1">Uncharacterized protein</fullName>
    </submittedName>
</protein>
<organism evidence="1 2">
    <name type="scientific">Scleroderma citrinum Foug A</name>
    <dbReference type="NCBI Taxonomy" id="1036808"/>
    <lineage>
        <taxon>Eukaryota</taxon>
        <taxon>Fungi</taxon>
        <taxon>Dikarya</taxon>
        <taxon>Basidiomycota</taxon>
        <taxon>Agaricomycotina</taxon>
        <taxon>Agaricomycetes</taxon>
        <taxon>Agaricomycetidae</taxon>
        <taxon>Boletales</taxon>
        <taxon>Sclerodermatineae</taxon>
        <taxon>Sclerodermataceae</taxon>
        <taxon>Scleroderma</taxon>
    </lineage>
</organism>
<dbReference type="EMBL" id="KN822131">
    <property type="protein sequence ID" value="KIM55598.1"/>
    <property type="molecule type" value="Genomic_DNA"/>
</dbReference>
<evidence type="ECO:0000313" key="2">
    <source>
        <dbReference type="Proteomes" id="UP000053989"/>
    </source>
</evidence>
<dbReference type="AlphaFoldDB" id="A0A0C2Z1B3"/>
<name>A0A0C2Z1B3_9AGAM</name>
<reference evidence="2" key="2">
    <citation type="submission" date="2015-01" db="EMBL/GenBank/DDBJ databases">
        <title>Evolutionary Origins and Diversification of the Mycorrhizal Mutualists.</title>
        <authorList>
            <consortium name="DOE Joint Genome Institute"/>
            <consortium name="Mycorrhizal Genomics Consortium"/>
            <person name="Kohler A."/>
            <person name="Kuo A."/>
            <person name="Nagy L.G."/>
            <person name="Floudas D."/>
            <person name="Copeland A."/>
            <person name="Barry K.W."/>
            <person name="Cichocki N."/>
            <person name="Veneault-Fourrey C."/>
            <person name="LaButti K."/>
            <person name="Lindquist E.A."/>
            <person name="Lipzen A."/>
            <person name="Lundell T."/>
            <person name="Morin E."/>
            <person name="Murat C."/>
            <person name="Riley R."/>
            <person name="Ohm R."/>
            <person name="Sun H."/>
            <person name="Tunlid A."/>
            <person name="Henrissat B."/>
            <person name="Grigoriev I.V."/>
            <person name="Hibbett D.S."/>
            <person name="Martin F."/>
        </authorList>
    </citation>
    <scope>NUCLEOTIDE SEQUENCE [LARGE SCALE GENOMIC DNA]</scope>
    <source>
        <strain evidence="2">Foug A</strain>
    </source>
</reference>